<dbReference type="STRING" id="1661398.A0A482W3B2"/>
<dbReference type="InterPro" id="IPR032675">
    <property type="entry name" value="LRR_dom_sf"/>
</dbReference>
<organism evidence="5 6">
    <name type="scientific">Asbolus verrucosus</name>
    <name type="common">Desert ironclad beetle</name>
    <dbReference type="NCBI Taxonomy" id="1661398"/>
    <lineage>
        <taxon>Eukaryota</taxon>
        <taxon>Metazoa</taxon>
        <taxon>Ecdysozoa</taxon>
        <taxon>Arthropoda</taxon>
        <taxon>Hexapoda</taxon>
        <taxon>Insecta</taxon>
        <taxon>Pterygota</taxon>
        <taxon>Neoptera</taxon>
        <taxon>Endopterygota</taxon>
        <taxon>Coleoptera</taxon>
        <taxon>Polyphaga</taxon>
        <taxon>Cucujiformia</taxon>
        <taxon>Tenebrionidae</taxon>
        <taxon>Pimeliinae</taxon>
        <taxon>Asbolus</taxon>
    </lineage>
</organism>
<sequence length="479" mass="55111">MYLFFLFLTLASLSNAQNVPPFCKICTCENDDNNNFEITCTRNVNMYINDNSYWMDQNNNRSYSYKSLTIHNNPILTLKKQFPPSNIVLLNLANNSIVNISDSIFSNLQNMETLILSYNNIELLHPDAFDGQYAEGDFRPLKSLKKLHLDHNRLHSLDGDIFEHTSRVEVLTLSHNPFKILDQQTIVAITSLVFLKELDLSYTELANLPDYFLHTPKYLNLLDLSGNAFEEIPKTLANSHNLTTLYMNNNPIVNLTSENGFPNISTLKSLHLNFMPELLNISKGALSKLANLEELYIFDNIKLCHIDKAALSARRDGAEYATWPPIKKLYLQDNKLTSIDMQLILNWKSLNALDLTNNPWTCECENQWMVDELMPTYLAIDANKAKSLRCAAPIEMAELTFYDIYQKQSSMRCLDLYGHRPERDGALLVGILAGVLITIPLILFIIYSYQRHWFGIFDDSPASYTRQFYKRTMSNDEYL</sequence>
<dbReference type="SMART" id="SM00369">
    <property type="entry name" value="LRR_TYP"/>
    <property type="match status" value="6"/>
</dbReference>
<name>A0A482W3B2_ASBVE</name>
<comment type="caution">
    <text evidence="5">The sequence shown here is derived from an EMBL/GenBank/DDBJ whole genome shotgun (WGS) entry which is preliminary data.</text>
</comment>
<feature type="transmembrane region" description="Helical" evidence="3">
    <location>
        <begin position="426"/>
        <end position="447"/>
    </location>
</feature>
<accession>A0A482W3B2</accession>
<dbReference type="InterPro" id="IPR003591">
    <property type="entry name" value="Leu-rich_rpt_typical-subtyp"/>
</dbReference>
<evidence type="ECO:0000313" key="5">
    <source>
        <dbReference type="EMBL" id="RZC39590.1"/>
    </source>
</evidence>
<dbReference type="PANTHER" id="PTHR24366">
    <property type="entry name" value="IG(IMMUNOGLOBULIN) AND LRR(LEUCINE RICH REPEAT) DOMAINS"/>
    <property type="match status" value="1"/>
</dbReference>
<dbReference type="Pfam" id="PF13855">
    <property type="entry name" value="LRR_8"/>
    <property type="match status" value="2"/>
</dbReference>
<dbReference type="PANTHER" id="PTHR24366:SF96">
    <property type="entry name" value="LEUCINE RICH REPEAT CONTAINING 53"/>
    <property type="match status" value="1"/>
</dbReference>
<evidence type="ECO:0000256" key="2">
    <source>
        <dbReference type="ARBA" id="ARBA00022737"/>
    </source>
</evidence>
<proteinExistence type="predicted"/>
<reference evidence="5 6" key="1">
    <citation type="submission" date="2017-03" db="EMBL/GenBank/DDBJ databases">
        <title>Genome of the blue death feigning beetle - Asbolus verrucosus.</title>
        <authorList>
            <person name="Rider S.D."/>
        </authorList>
    </citation>
    <scope>NUCLEOTIDE SEQUENCE [LARGE SCALE GENOMIC DNA]</scope>
    <source>
        <strain evidence="5">Butters</strain>
        <tissue evidence="5">Head and leg muscle</tissue>
    </source>
</reference>
<keyword evidence="3" id="KW-0472">Membrane</keyword>
<evidence type="ECO:0000313" key="6">
    <source>
        <dbReference type="Proteomes" id="UP000292052"/>
    </source>
</evidence>
<evidence type="ECO:0000256" key="3">
    <source>
        <dbReference type="SAM" id="Phobius"/>
    </source>
</evidence>
<evidence type="ECO:0000256" key="1">
    <source>
        <dbReference type="ARBA" id="ARBA00022614"/>
    </source>
</evidence>
<dbReference type="OrthoDB" id="72369at2759"/>
<keyword evidence="2" id="KW-0677">Repeat</keyword>
<dbReference type="SUPFAM" id="SSF52058">
    <property type="entry name" value="L domain-like"/>
    <property type="match status" value="1"/>
</dbReference>
<dbReference type="PROSITE" id="PS51450">
    <property type="entry name" value="LRR"/>
    <property type="match status" value="1"/>
</dbReference>
<keyword evidence="4" id="KW-0732">Signal</keyword>
<dbReference type="Proteomes" id="UP000292052">
    <property type="component" value="Unassembled WGS sequence"/>
</dbReference>
<keyword evidence="3" id="KW-0812">Transmembrane</keyword>
<dbReference type="AlphaFoldDB" id="A0A482W3B2"/>
<evidence type="ECO:0000256" key="4">
    <source>
        <dbReference type="SAM" id="SignalP"/>
    </source>
</evidence>
<keyword evidence="1" id="KW-0433">Leucine-rich repeat</keyword>
<feature type="signal peptide" evidence="4">
    <location>
        <begin position="1"/>
        <end position="16"/>
    </location>
</feature>
<dbReference type="Gene3D" id="3.80.10.10">
    <property type="entry name" value="Ribonuclease Inhibitor"/>
    <property type="match status" value="4"/>
</dbReference>
<dbReference type="EMBL" id="QDEB01032894">
    <property type="protein sequence ID" value="RZC39590.1"/>
    <property type="molecule type" value="Genomic_DNA"/>
</dbReference>
<feature type="chain" id="PRO_5019732134" evidence="4">
    <location>
        <begin position="17"/>
        <end position="479"/>
    </location>
</feature>
<keyword evidence="3" id="KW-1133">Transmembrane helix</keyword>
<gene>
    <name evidence="5" type="ORF">BDFB_012274</name>
</gene>
<keyword evidence="6" id="KW-1185">Reference proteome</keyword>
<dbReference type="InterPro" id="IPR001611">
    <property type="entry name" value="Leu-rich_rpt"/>
</dbReference>
<feature type="non-terminal residue" evidence="5">
    <location>
        <position position="479"/>
    </location>
</feature>
<protein>
    <submittedName>
        <fullName evidence="5">Leucine-rich repeat neuronal protein 1</fullName>
    </submittedName>
</protein>